<protein>
    <submittedName>
        <fullName evidence="2">Uncharacterized protein</fullName>
    </submittedName>
</protein>
<reference evidence="3" key="1">
    <citation type="journal article" date="2014" name="Proc. Natl. Acad. Sci. U.S.A.">
        <title>Extensive sampling of basidiomycete genomes demonstrates inadequacy of the white-rot/brown-rot paradigm for wood decay fungi.</title>
        <authorList>
            <person name="Riley R."/>
            <person name="Salamov A.A."/>
            <person name="Brown D.W."/>
            <person name="Nagy L.G."/>
            <person name="Floudas D."/>
            <person name="Held B.W."/>
            <person name="Levasseur A."/>
            <person name="Lombard V."/>
            <person name="Morin E."/>
            <person name="Otillar R."/>
            <person name="Lindquist E.A."/>
            <person name="Sun H."/>
            <person name="LaButti K.M."/>
            <person name="Schmutz J."/>
            <person name="Jabbour D."/>
            <person name="Luo H."/>
            <person name="Baker S.E."/>
            <person name="Pisabarro A.G."/>
            <person name="Walton J.D."/>
            <person name="Blanchette R.A."/>
            <person name="Henrissat B."/>
            <person name="Martin F."/>
            <person name="Cullen D."/>
            <person name="Hibbett D.S."/>
            <person name="Grigoriev I.V."/>
        </authorList>
    </citation>
    <scope>NUCLEOTIDE SEQUENCE [LARGE SCALE GENOMIC DNA]</scope>
    <source>
        <strain evidence="3">CBS 339.88</strain>
    </source>
</reference>
<feature type="compositionally biased region" description="Acidic residues" evidence="1">
    <location>
        <begin position="134"/>
        <end position="144"/>
    </location>
</feature>
<keyword evidence="3" id="KW-1185">Reference proteome</keyword>
<dbReference type="Proteomes" id="UP000027222">
    <property type="component" value="Unassembled WGS sequence"/>
</dbReference>
<proteinExistence type="predicted"/>
<feature type="non-terminal residue" evidence="2">
    <location>
        <position position="1"/>
    </location>
</feature>
<evidence type="ECO:0000313" key="3">
    <source>
        <dbReference type="Proteomes" id="UP000027222"/>
    </source>
</evidence>
<accession>A0A067SM89</accession>
<evidence type="ECO:0000313" key="2">
    <source>
        <dbReference type="EMBL" id="KDR71157.1"/>
    </source>
</evidence>
<dbReference type="HOGENOM" id="CLU_108315_0_0_1"/>
<dbReference type="AlphaFoldDB" id="A0A067SM89"/>
<name>A0A067SM89_GALM3</name>
<organism evidence="2 3">
    <name type="scientific">Galerina marginata (strain CBS 339.88)</name>
    <dbReference type="NCBI Taxonomy" id="685588"/>
    <lineage>
        <taxon>Eukaryota</taxon>
        <taxon>Fungi</taxon>
        <taxon>Dikarya</taxon>
        <taxon>Basidiomycota</taxon>
        <taxon>Agaricomycotina</taxon>
        <taxon>Agaricomycetes</taxon>
        <taxon>Agaricomycetidae</taxon>
        <taxon>Agaricales</taxon>
        <taxon>Agaricineae</taxon>
        <taxon>Strophariaceae</taxon>
        <taxon>Galerina</taxon>
    </lineage>
</organism>
<feature type="non-terminal residue" evidence="2">
    <location>
        <position position="223"/>
    </location>
</feature>
<dbReference type="EMBL" id="KL142394">
    <property type="protein sequence ID" value="KDR71157.1"/>
    <property type="molecule type" value="Genomic_DNA"/>
</dbReference>
<evidence type="ECO:0000256" key="1">
    <source>
        <dbReference type="SAM" id="MobiDB-lite"/>
    </source>
</evidence>
<sequence length="223" mass="25154">GQSLYNDGKGLKMTLLFTPLLAPLEAGKRRRANAKPPVTTKIEHFHEDVPLCDFVIKALDSVKRTDLFGLSWIFQGHELDTDDCFTLSYTIPRRVTDQVTVSNEKDYSQMIDEITSKSPFEVKVFMVENKTGGGEDDSEEDAEHDEVAGSRKKQKNNPPSKEEVAQTKIIQELERQYRCEDKQCGMTPCHVTGPNAEHVHLTHMHLRTWAAAIVDGKIEGVDQ</sequence>
<dbReference type="OrthoDB" id="3269111at2759"/>
<gene>
    <name evidence="2" type="ORF">GALMADRAFT_25054</name>
</gene>
<feature type="region of interest" description="Disordered" evidence="1">
    <location>
        <begin position="130"/>
        <end position="165"/>
    </location>
</feature>